<dbReference type="InParanoid" id="A0A1X7VSZ7"/>
<name>A0A1X7VSZ7_AMPQE</name>
<sequence length="54" mass="6511">AIVATKELARQERDYFRKLLTRTKDAIKKLDLTIERPIKEMDVKVYYSFDYAQQ</sequence>
<proteinExistence type="predicted"/>
<dbReference type="AlphaFoldDB" id="A0A1X7VSZ7"/>
<dbReference type="EnsemblMetazoa" id="Aqu2.1.42970_001">
    <property type="protein sequence ID" value="Aqu2.1.42970_001"/>
    <property type="gene ID" value="Aqu2.1.42970"/>
</dbReference>
<accession>A0A1X7VSZ7</accession>
<protein>
    <submittedName>
        <fullName evidence="1">Uncharacterized protein</fullName>
    </submittedName>
</protein>
<reference evidence="1" key="1">
    <citation type="submission" date="2017-05" db="UniProtKB">
        <authorList>
            <consortium name="EnsemblMetazoa"/>
        </authorList>
    </citation>
    <scope>IDENTIFICATION</scope>
</reference>
<organism evidence="1">
    <name type="scientific">Amphimedon queenslandica</name>
    <name type="common">Sponge</name>
    <dbReference type="NCBI Taxonomy" id="400682"/>
    <lineage>
        <taxon>Eukaryota</taxon>
        <taxon>Metazoa</taxon>
        <taxon>Porifera</taxon>
        <taxon>Demospongiae</taxon>
        <taxon>Heteroscleromorpha</taxon>
        <taxon>Haplosclerida</taxon>
        <taxon>Niphatidae</taxon>
        <taxon>Amphimedon</taxon>
    </lineage>
</organism>
<evidence type="ECO:0000313" key="1">
    <source>
        <dbReference type="EnsemblMetazoa" id="Aqu2.1.42970_001"/>
    </source>
</evidence>